<evidence type="ECO:0008006" key="5">
    <source>
        <dbReference type="Google" id="ProtNLM"/>
    </source>
</evidence>
<dbReference type="RefSeq" id="WP_145923376.1">
    <property type="nucleotide sequence ID" value="NZ_CP009429.1"/>
</dbReference>
<dbReference type="PROSITE" id="PS50297">
    <property type="entry name" value="ANK_REP_REGION"/>
    <property type="match status" value="1"/>
</dbReference>
<dbReference type="EMBL" id="CP013344">
    <property type="protein sequence ID" value="AMU88800.1"/>
    <property type="molecule type" value="Genomic_DNA"/>
</dbReference>
<keyword evidence="4" id="KW-1185">Reference proteome</keyword>
<dbReference type="SMART" id="SM00248">
    <property type="entry name" value="ANK"/>
    <property type="match status" value="4"/>
</dbReference>
<gene>
    <name evidence="3" type="ORF">ATM17_07050</name>
</gene>
<evidence type="ECO:0000313" key="4">
    <source>
        <dbReference type="Proteomes" id="UP000076088"/>
    </source>
</evidence>
<dbReference type="Pfam" id="PF00023">
    <property type="entry name" value="Ank"/>
    <property type="match status" value="1"/>
</dbReference>
<dbReference type="PANTHER" id="PTHR46224">
    <property type="entry name" value="ANKYRIN REPEAT FAMILY PROTEIN"/>
    <property type="match status" value="1"/>
</dbReference>
<name>A0AAC8YYW0_SPHMC</name>
<dbReference type="Gene3D" id="1.25.40.20">
    <property type="entry name" value="Ankyrin repeat-containing domain"/>
    <property type="match status" value="2"/>
</dbReference>
<feature type="repeat" description="ANK" evidence="1">
    <location>
        <begin position="231"/>
        <end position="257"/>
    </location>
</feature>
<reference evidence="4" key="1">
    <citation type="submission" date="2015-11" db="EMBL/GenBank/DDBJ databases">
        <title>Complete genome sequence of a polyethylene-glycol degrader Sphingopyxis macrogoltabida 203N (NBRC 111659).</title>
        <authorList>
            <person name="Yoshiyuki O."/>
            <person name="Shouta N."/>
            <person name="Nagata Y."/>
            <person name="Numata M."/>
            <person name="Tsuchikane K."/>
            <person name="Hosoyama A."/>
            <person name="Yamazoe A."/>
            <person name="Tsuda M."/>
            <person name="Fujita N."/>
            <person name="Kawai F."/>
        </authorList>
    </citation>
    <scope>NUCLEOTIDE SEQUENCE [LARGE SCALE GENOMIC DNA]</scope>
    <source>
        <strain evidence="4">203N</strain>
    </source>
</reference>
<evidence type="ECO:0000256" key="2">
    <source>
        <dbReference type="SAM" id="MobiDB-lite"/>
    </source>
</evidence>
<dbReference type="PANTHER" id="PTHR46224:SF64">
    <property type="entry name" value="IQ MOTIF AND ANKYRIN REPEAT DOMAIN-CONTAINING PROTEIN 1"/>
    <property type="match status" value="1"/>
</dbReference>
<dbReference type="Proteomes" id="UP000076088">
    <property type="component" value="Chromosome"/>
</dbReference>
<evidence type="ECO:0000256" key="1">
    <source>
        <dbReference type="PROSITE-ProRule" id="PRU00023"/>
    </source>
</evidence>
<dbReference type="InterPro" id="IPR002110">
    <property type="entry name" value="Ankyrin_rpt"/>
</dbReference>
<feature type="region of interest" description="Disordered" evidence="2">
    <location>
        <begin position="108"/>
        <end position="129"/>
    </location>
</feature>
<evidence type="ECO:0000313" key="3">
    <source>
        <dbReference type="EMBL" id="AMU88800.1"/>
    </source>
</evidence>
<dbReference type="PROSITE" id="PS50088">
    <property type="entry name" value="ANK_REPEAT"/>
    <property type="match status" value="1"/>
</dbReference>
<dbReference type="InterPro" id="IPR036770">
    <property type="entry name" value="Ankyrin_rpt-contain_sf"/>
</dbReference>
<dbReference type="InterPro" id="IPR051616">
    <property type="entry name" value="Cul2-RING_E3_ligase_SR"/>
</dbReference>
<dbReference type="SUPFAM" id="SSF48403">
    <property type="entry name" value="Ankyrin repeat"/>
    <property type="match status" value="1"/>
</dbReference>
<proteinExistence type="predicted"/>
<keyword evidence="1" id="KW-0040">ANK repeat</keyword>
<sequence>MFMRLIALSFAFAAAVPGGSAEKSPHDPEKAFREYWNGCPYRDERFPNPEDARMLEAQRQFNAILAEGSGEPLADADRAAATGDFRLIWSSSMSGPAVIGAACRFPRDHPSQSSTPLTRASLGMGHSPDRCDRNPGGCELEKRSYQYAVVYNQAMISGPMFPYPDLCVAPVPASGQAEYPSLIDIQGLTGKPTPPIDQPRTLGEAARRGTQASLKRWIARSPAELDRQDDFGLTPLAWAAIEDRTDAAKMLIASGADPLAGCAPVRGDGRSIPLRIALQLQREEISKAMLSPDVIDRLKPWPGSILLAAVRGDNVDLVSRILREEHERVYTLRLMSFAIANQSLDMIATLSTGSPDGSEALLEMAIAKQNMDMVRQALASNASPNGKANQRQSPLGYAVLFGEGVTDQIVRELLDHGASPDSPVQWETGYPSGSKPNAALVGLVANAQRQSHHGASPRELDISAAQLRTLDMLISAGATINVADDNGRPLAVLAAVGRYGRMTRQHLPPEWFERLVAAGMNINATWKGGSALDWLDHLEMSDHETARAITKLGGRRIKPLPKGERF</sequence>
<accession>A0AAC8YYW0</accession>
<protein>
    <recommendedName>
        <fullName evidence="5">Ankyrin</fullName>
    </recommendedName>
</protein>
<reference evidence="3 4" key="2">
    <citation type="journal article" date="2016" name="Genome Announc.">
        <title>Complete Genome Sequence of Sphingopyxis macrogoltabida Strain 203N (NBRC 111659), a Polyethylene Glycol Degrader.</title>
        <authorList>
            <person name="Ohtsubo Y."/>
            <person name="Nonoyama S."/>
            <person name="Nagata Y."/>
            <person name="Numata M."/>
            <person name="Tsuchikane K."/>
            <person name="Hosoyama A."/>
            <person name="Yamazoe A."/>
            <person name="Tsuda M."/>
            <person name="Fujita N."/>
            <person name="Kawai F."/>
        </authorList>
    </citation>
    <scope>NUCLEOTIDE SEQUENCE [LARGE SCALE GENOMIC DNA]</scope>
    <source>
        <strain evidence="3 4">203N</strain>
    </source>
</reference>
<dbReference type="AlphaFoldDB" id="A0AAC8YYW0"/>
<dbReference type="KEGG" id="smaz:LH19_12855"/>
<organism evidence="3 4">
    <name type="scientific">Sphingopyxis macrogoltabida</name>
    <name type="common">Sphingomonas macrogoltabidus</name>
    <dbReference type="NCBI Taxonomy" id="33050"/>
    <lineage>
        <taxon>Bacteria</taxon>
        <taxon>Pseudomonadati</taxon>
        <taxon>Pseudomonadota</taxon>
        <taxon>Alphaproteobacteria</taxon>
        <taxon>Sphingomonadales</taxon>
        <taxon>Sphingomonadaceae</taxon>
        <taxon>Sphingopyxis</taxon>
    </lineage>
</organism>